<dbReference type="PANTHER" id="PTHR37865">
    <property type="entry name" value="SMALL INTEGRAL MEMBRANE PROTEIN 23"/>
    <property type="match status" value="1"/>
</dbReference>
<keyword evidence="1" id="KW-0175">Coiled coil</keyword>
<accession>G5BBX5</accession>
<sequence length="169" mass="19773">MLAEVHKLSLAIETAVNKLPGACQNGVDTGWVEQTHRAQFHRVENHLTCPQWTRLEQEQMLFSLLVLVLYLGTGISGRNWEMYKRIRECNYFQNPVASQEFEYQTSEPSKEPIKLLRNWLKNSLHVFLEKLEEEVQELEQLVQDLELWLDALLSDPYLEEPCSSCRNPL</sequence>
<name>G5BBX5_HETGA</name>
<evidence type="ECO:0000313" key="2">
    <source>
        <dbReference type="EMBL" id="EHB06786.1"/>
    </source>
</evidence>
<reference evidence="2 3" key="1">
    <citation type="journal article" date="2011" name="Nature">
        <title>Genome sequencing reveals insights into physiology and longevity of the naked mole rat.</title>
        <authorList>
            <person name="Kim E.B."/>
            <person name="Fang X."/>
            <person name="Fushan A.A."/>
            <person name="Huang Z."/>
            <person name="Lobanov A.V."/>
            <person name="Han L."/>
            <person name="Marino S.M."/>
            <person name="Sun X."/>
            <person name="Turanov A.A."/>
            <person name="Yang P."/>
            <person name="Yim S.H."/>
            <person name="Zhao X."/>
            <person name="Kasaikina M.V."/>
            <person name="Stoletzki N."/>
            <person name="Peng C."/>
            <person name="Polak P."/>
            <person name="Xiong Z."/>
            <person name="Kiezun A."/>
            <person name="Zhu Y."/>
            <person name="Chen Y."/>
            <person name="Kryukov G.V."/>
            <person name="Zhang Q."/>
            <person name="Peshkin L."/>
            <person name="Yang L."/>
            <person name="Bronson R.T."/>
            <person name="Buffenstein R."/>
            <person name="Wang B."/>
            <person name="Han C."/>
            <person name="Li Q."/>
            <person name="Chen L."/>
            <person name="Zhao W."/>
            <person name="Sunyaev S.R."/>
            <person name="Park T.J."/>
            <person name="Zhang G."/>
            <person name="Wang J."/>
            <person name="Gladyshev V.N."/>
        </authorList>
    </citation>
    <scope>NUCLEOTIDE SEQUENCE [LARGE SCALE GENOMIC DNA]</scope>
</reference>
<organism evidence="2 3">
    <name type="scientific">Heterocephalus glaber</name>
    <name type="common">Naked mole rat</name>
    <dbReference type="NCBI Taxonomy" id="10181"/>
    <lineage>
        <taxon>Eukaryota</taxon>
        <taxon>Metazoa</taxon>
        <taxon>Chordata</taxon>
        <taxon>Craniata</taxon>
        <taxon>Vertebrata</taxon>
        <taxon>Euteleostomi</taxon>
        <taxon>Mammalia</taxon>
        <taxon>Eutheria</taxon>
        <taxon>Euarchontoglires</taxon>
        <taxon>Glires</taxon>
        <taxon>Rodentia</taxon>
        <taxon>Hystricomorpha</taxon>
        <taxon>Bathyergidae</taxon>
        <taxon>Heterocephalus</taxon>
    </lineage>
</organism>
<dbReference type="eggNOG" id="ENOG502TDUM">
    <property type="taxonomic scope" value="Eukaryota"/>
</dbReference>
<dbReference type="EMBL" id="JH169436">
    <property type="protein sequence ID" value="EHB06786.1"/>
    <property type="molecule type" value="Genomic_DNA"/>
</dbReference>
<evidence type="ECO:0000313" key="3">
    <source>
        <dbReference type="Proteomes" id="UP000006813"/>
    </source>
</evidence>
<evidence type="ECO:0000256" key="1">
    <source>
        <dbReference type="SAM" id="Coils"/>
    </source>
</evidence>
<gene>
    <name evidence="2" type="ORF">GW7_00621</name>
</gene>
<dbReference type="AlphaFoldDB" id="G5BBX5"/>
<dbReference type="STRING" id="10181.G5BBX5"/>
<dbReference type="PANTHER" id="PTHR37865:SF1">
    <property type="entry name" value="SMALL INTEGRAL MEMBRANE PROTEIN 23"/>
    <property type="match status" value="1"/>
</dbReference>
<protein>
    <recommendedName>
        <fullName evidence="4">Small integral membrane protein 23</fullName>
    </recommendedName>
</protein>
<feature type="coiled-coil region" evidence="1">
    <location>
        <begin position="121"/>
        <end position="151"/>
    </location>
</feature>
<dbReference type="InterPro" id="IPR027880">
    <property type="entry name" value="DUF4635"/>
</dbReference>
<dbReference type="InParanoid" id="G5BBX5"/>
<dbReference type="Proteomes" id="UP000006813">
    <property type="component" value="Unassembled WGS sequence"/>
</dbReference>
<dbReference type="Pfam" id="PF15466">
    <property type="entry name" value="DUF4635"/>
    <property type="match status" value="1"/>
</dbReference>
<evidence type="ECO:0008006" key="4">
    <source>
        <dbReference type="Google" id="ProtNLM"/>
    </source>
</evidence>
<proteinExistence type="predicted"/>